<reference evidence="1" key="1">
    <citation type="submission" date="2023-11" db="EMBL/GenBank/DDBJ databases">
        <authorList>
            <person name="Alioto T."/>
            <person name="Alioto T."/>
            <person name="Gomez Garrido J."/>
        </authorList>
    </citation>
    <scope>NUCLEOTIDE SEQUENCE</scope>
</reference>
<dbReference type="Proteomes" id="UP001296104">
    <property type="component" value="Unassembled WGS sequence"/>
</dbReference>
<protein>
    <submittedName>
        <fullName evidence="1">Uncharacterized protein</fullName>
    </submittedName>
</protein>
<sequence length="249" mass="29315">MSGRRTSTLQPKVHVYVQNRNNRSETFIGALDATNLRHFSYTARRQINTNNDLILGYRKCNPLHARTICTWMENNDINDPSPLPLEAVGYITFRDMIDFYATLSCFDLDYKLRYLNRNIRGWILDYIKKEPLTKNEFRSIADDCYDGDLRKEAMKQTILWSWSGTGVPELQNIIAFCKTRGYYREMLALKRRLRSKTDKEKGRHQVLERLIDESEGTTVPHLRKTKSLPDMGLREKQDNRIWVFPAKEV</sequence>
<evidence type="ECO:0000313" key="2">
    <source>
        <dbReference type="Proteomes" id="UP001296104"/>
    </source>
</evidence>
<accession>A0AAI8Z9I6</accession>
<gene>
    <name evidence="1" type="ORF">LECACI_7A010097</name>
</gene>
<comment type="caution">
    <text evidence="1">The sequence shown here is derived from an EMBL/GenBank/DDBJ whole genome shotgun (WGS) entry which is preliminary data.</text>
</comment>
<dbReference type="EMBL" id="CAVMBE010000152">
    <property type="protein sequence ID" value="CAK4034939.1"/>
    <property type="molecule type" value="Genomic_DNA"/>
</dbReference>
<organism evidence="1 2">
    <name type="scientific">Lecanosticta acicola</name>
    <dbReference type="NCBI Taxonomy" id="111012"/>
    <lineage>
        <taxon>Eukaryota</taxon>
        <taxon>Fungi</taxon>
        <taxon>Dikarya</taxon>
        <taxon>Ascomycota</taxon>
        <taxon>Pezizomycotina</taxon>
        <taxon>Dothideomycetes</taxon>
        <taxon>Dothideomycetidae</taxon>
        <taxon>Mycosphaerellales</taxon>
        <taxon>Mycosphaerellaceae</taxon>
        <taxon>Lecanosticta</taxon>
    </lineage>
</organism>
<name>A0AAI8Z9I6_9PEZI</name>
<proteinExistence type="predicted"/>
<dbReference type="AlphaFoldDB" id="A0AAI8Z9I6"/>
<evidence type="ECO:0000313" key="1">
    <source>
        <dbReference type="EMBL" id="CAK4034939.1"/>
    </source>
</evidence>
<keyword evidence="2" id="KW-1185">Reference proteome</keyword>